<dbReference type="RefSeq" id="WP_311670155.1">
    <property type="nucleotide sequence ID" value="NZ_JAVREO010000023.1"/>
</dbReference>
<evidence type="ECO:0000313" key="4">
    <source>
        <dbReference type="EMBL" id="MDT0270074.1"/>
    </source>
</evidence>
<name>A0ABU2JYN1_9ACTN</name>
<dbReference type="PANTHER" id="PTHR11487">
    <property type="entry name" value="THIOESTERASE"/>
    <property type="match status" value="1"/>
</dbReference>
<organism evidence="4 5">
    <name type="scientific">Streptomyces chisholmiae</name>
    <dbReference type="NCBI Taxonomy" id="3075540"/>
    <lineage>
        <taxon>Bacteria</taxon>
        <taxon>Bacillati</taxon>
        <taxon>Actinomycetota</taxon>
        <taxon>Actinomycetes</taxon>
        <taxon>Kitasatosporales</taxon>
        <taxon>Streptomycetaceae</taxon>
        <taxon>Streptomyces</taxon>
    </lineage>
</organism>
<dbReference type="SUPFAM" id="SSF53474">
    <property type="entry name" value="alpha/beta-Hydrolases"/>
    <property type="match status" value="1"/>
</dbReference>
<evidence type="ECO:0000313" key="5">
    <source>
        <dbReference type="Proteomes" id="UP001183410"/>
    </source>
</evidence>
<dbReference type="Proteomes" id="UP001183410">
    <property type="component" value="Unassembled WGS sequence"/>
</dbReference>
<dbReference type="InterPro" id="IPR020802">
    <property type="entry name" value="TesA-like"/>
</dbReference>
<sequence>MNGTPDARPDRWLRWYRRVATPRLRLVCLPHAGGAPSLFRDWSAGLPADVEVVAVCYPGRQDRLAEPCVDDMGVLSTVIADVLLPYHGPRLALFGHSMGASVAYEVALRLQQRTDTGVAGLFVSGQLPPHRVVPSDVHRQGDDAILAAVRQLGDPGAEAVLADPDLRELVLPAIRADFRLIGGYQPRPVTPLRGPVAAYAGADDPDVPAAGLREWAAATADGPFHHRTLPGNHFYLIPGAAPLLADLSERLAELPAPG</sequence>
<dbReference type="SMART" id="SM00824">
    <property type="entry name" value="PKS_TE"/>
    <property type="match status" value="1"/>
</dbReference>
<keyword evidence="2" id="KW-0378">Hydrolase</keyword>
<feature type="domain" description="Thioesterase TesA-like" evidence="3">
    <location>
        <begin position="27"/>
        <end position="251"/>
    </location>
</feature>
<dbReference type="InterPro" id="IPR012223">
    <property type="entry name" value="TEII"/>
</dbReference>
<dbReference type="InterPro" id="IPR001031">
    <property type="entry name" value="Thioesterase"/>
</dbReference>
<accession>A0ABU2JYN1</accession>
<comment type="caution">
    <text evidence="4">The sequence shown here is derived from an EMBL/GenBank/DDBJ whole genome shotgun (WGS) entry which is preliminary data.</text>
</comment>
<dbReference type="Pfam" id="PF00975">
    <property type="entry name" value="Thioesterase"/>
    <property type="match status" value="1"/>
</dbReference>
<gene>
    <name evidence="4" type="ORF">RM844_27725</name>
</gene>
<keyword evidence="5" id="KW-1185">Reference proteome</keyword>
<dbReference type="PANTHER" id="PTHR11487:SF0">
    <property type="entry name" value="S-ACYL FATTY ACID SYNTHASE THIOESTERASE, MEDIUM CHAIN"/>
    <property type="match status" value="1"/>
</dbReference>
<evidence type="ECO:0000256" key="1">
    <source>
        <dbReference type="ARBA" id="ARBA00007169"/>
    </source>
</evidence>
<reference evidence="5" key="1">
    <citation type="submission" date="2023-07" db="EMBL/GenBank/DDBJ databases">
        <title>30 novel species of actinomycetes from the DSMZ collection.</title>
        <authorList>
            <person name="Nouioui I."/>
        </authorList>
    </citation>
    <scope>NUCLEOTIDE SEQUENCE [LARGE SCALE GENOMIC DNA]</scope>
    <source>
        <strain evidence="5">DSM 44915</strain>
    </source>
</reference>
<dbReference type="InterPro" id="IPR029058">
    <property type="entry name" value="AB_hydrolase_fold"/>
</dbReference>
<evidence type="ECO:0000256" key="2">
    <source>
        <dbReference type="ARBA" id="ARBA00022801"/>
    </source>
</evidence>
<proteinExistence type="inferred from homology"/>
<dbReference type="Gene3D" id="3.40.50.1820">
    <property type="entry name" value="alpha/beta hydrolase"/>
    <property type="match status" value="1"/>
</dbReference>
<comment type="similarity">
    <text evidence="1">Belongs to the thioesterase family.</text>
</comment>
<evidence type="ECO:0000259" key="3">
    <source>
        <dbReference type="SMART" id="SM00824"/>
    </source>
</evidence>
<protein>
    <submittedName>
        <fullName evidence="4">Thioesterase domain-containing protein</fullName>
    </submittedName>
</protein>
<dbReference type="EMBL" id="JAVREO010000023">
    <property type="protein sequence ID" value="MDT0270074.1"/>
    <property type="molecule type" value="Genomic_DNA"/>
</dbReference>